<dbReference type="EMBL" id="JBBWWQ010000001">
    <property type="protein sequence ID" value="KAK8957057.1"/>
    <property type="molecule type" value="Genomic_DNA"/>
</dbReference>
<keyword evidence="4" id="KW-1185">Reference proteome</keyword>
<dbReference type="GO" id="GO:0003723">
    <property type="term" value="F:RNA binding"/>
    <property type="evidence" value="ECO:0007669"/>
    <property type="project" value="InterPro"/>
</dbReference>
<dbReference type="InterPro" id="IPR046960">
    <property type="entry name" value="PPR_At4g14850-like_plant"/>
</dbReference>
<dbReference type="Proteomes" id="UP001418222">
    <property type="component" value="Unassembled WGS sequence"/>
</dbReference>
<name>A0AAP0C0M9_9ASPA</name>
<dbReference type="Gene3D" id="1.25.40.10">
    <property type="entry name" value="Tetratricopeptide repeat domain"/>
    <property type="match status" value="1"/>
</dbReference>
<gene>
    <name evidence="3" type="primary">PCMP-E75</name>
    <name evidence="3" type="ORF">KSP39_PZI000538</name>
</gene>
<sequence length="198" mass="22049">MYCKCGSIDDAVEAFEAASVKSLSSWNSMILGFATHGREKEAFQLFDSLRNYNHSGLRPDNVSFINILTACSHSGMVEEAFSYFKSMKKEHCLVDTLGRARFIEKAKNLVERMSAEPDGIIWGSLLSAAQLMVLDQGRSGRHFILSNTLARERDFSGSAAARGRMREMGVRKEMCCNMIEMDGVVNEFVASGVMHDRA</sequence>
<dbReference type="InterPro" id="IPR011990">
    <property type="entry name" value="TPR-like_helical_dom_sf"/>
</dbReference>
<feature type="repeat" description="PPR" evidence="2">
    <location>
        <begin position="22"/>
        <end position="56"/>
    </location>
</feature>
<evidence type="ECO:0000313" key="4">
    <source>
        <dbReference type="Proteomes" id="UP001418222"/>
    </source>
</evidence>
<dbReference type="GO" id="GO:0009451">
    <property type="term" value="P:RNA modification"/>
    <property type="evidence" value="ECO:0007669"/>
    <property type="project" value="InterPro"/>
</dbReference>
<dbReference type="PANTHER" id="PTHR47926:SF436">
    <property type="entry name" value="PENTATRICOPEPTIDE REPEAT-CONTAINING PROTEIN ELI1, CHLOROPLASTIC-LIKE ISOFORM X2"/>
    <property type="match status" value="1"/>
</dbReference>
<keyword evidence="1" id="KW-0677">Repeat</keyword>
<evidence type="ECO:0000313" key="3">
    <source>
        <dbReference type="EMBL" id="KAK8957057.1"/>
    </source>
</evidence>
<reference evidence="3 4" key="1">
    <citation type="journal article" date="2022" name="Nat. Plants">
        <title>Genomes of leafy and leafless Platanthera orchids illuminate the evolution of mycoheterotrophy.</title>
        <authorList>
            <person name="Li M.H."/>
            <person name="Liu K.W."/>
            <person name="Li Z."/>
            <person name="Lu H.C."/>
            <person name="Ye Q.L."/>
            <person name="Zhang D."/>
            <person name="Wang J.Y."/>
            <person name="Li Y.F."/>
            <person name="Zhong Z.M."/>
            <person name="Liu X."/>
            <person name="Yu X."/>
            <person name="Liu D.K."/>
            <person name="Tu X.D."/>
            <person name="Liu B."/>
            <person name="Hao Y."/>
            <person name="Liao X.Y."/>
            <person name="Jiang Y.T."/>
            <person name="Sun W.H."/>
            <person name="Chen J."/>
            <person name="Chen Y.Q."/>
            <person name="Ai Y."/>
            <person name="Zhai J.W."/>
            <person name="Wu S.S."/>
            <person name="Zhou Z."/>
            <person name="Hsiao Y.Y."/>
            <person name="Wu W.L."/>
            <person name="Chen Y.Y."/>
            <person name="Lin Y.F."/>
            <person name="Hsu J.L."/>
            <person name="Li C.Y."/>
            <person name="Wang Z.W."/>
            <person name="Zhao X."/>
            <person name="Zhong W.Y."/>
            <person name="Ma X.K."/>
            <person name="Ma L."/>
            <person name="Huang J."/>
            <person name="Chen G.Z."/>
            <person name="Huang M.Z."/>
            <person name="Huang L."/>
            <person name="Peng D.H."/>
            <person name="Luo Y.B."/>
            <person name="Zou S.Q."/>
            <person name="Chen S.P."/>
            <person name="Lan S."/>
            <person name="Tsai W.C."/>
            <person name="Van de Peer Y."/>
            <person name="Liu Z.J."/>
        </authorList>
    </citation>
    <scope>NUCLEOTIDE SEQUENCE [LARGE SCALE GENOMIC DNA]</scope>
    <source>
        <strain evidence="3">Lor287</strain>
    </source>
</reference>
<protein>
    <submittedName>
        <fullName evidence="3">Pentatricopeptide repeat-containing protein</fullName>
    </submittedName>
</protein>
<accession>A0AAP0C0M9</accession>
<evidence type="ECO:0000256" key="1">
    <source>
        <dbReference type="ARBA" id="ARBA00022737"/>
    </source>
</evidence>
<dbReference type="PROSITE" id="PS51375">
    <property type="entry name" value="PPR"/>
    <property type="match status" value="2"/>
</dbReference>
<evidence type="ECO:0000256" key="2">
    <source>
        <dbReference type="PROSITE-ProRule" id="PRU00708"/>
    </source>
</evidence>
<organism evidence="3 4">
    <name type="scientific">Platanthera zijinensis</name>
    <dbReference type="NCBI Taxonomy" id="2320716"/>
    <lineage>
        <taxon>Eukaryota</taxon>
        <taxon>Viridiplantae</taxon>
        <taxon>Streptophyta</taxon>
        <taxon>Embryophyta</taxon>
        <taxon>Tracheophyta</taxon>
        <taxon>Spermatophyta</taxon>
        <taxon>Magnoliopsida</taxon>
        <taxon>Liliopsida</taxon>
        <taxon>Asparagales</taxon>
        <taxon>Orchidaceae</taxon>
        <taxon>Orchidoideae</taxon>
        <taxon>Orchideae</taxon>
        <taxon>Orchidinae</taxon>
        <taxon>Platanthera</taxon>
    </lineage>
</organism>
<feature type="repeat" description="PPR" evidence="2">
    <location>
        <begin position="60"/>
        <end position="94"/>
    </location>
</feature>
<dbReference type="PANTHER" id="PTHR47926">
    <property type="entry name" value="PENTATRICOPEPTIDE REPEAT-CONTAINING PROTEIN"/>
    <property type="match status" value="1"/>
</dbReference>
<dbReference type="AlphaFoldDB" id="A0AAP0C0M9"/>
<comment type="caution">
    <text evidence="3">The sequence shown here is derived from an EMBL/GenBank/DDBJ whole genome shotgun (WGS) entry which is preliminary data.</text>
</comment>
<proteinExistence type="predicted"/>
<dbReference type="NCBIfam" id="TIGR00756">
    <property type="entry name" value="PPR"/>
    <property type="match status" value="2"/>
</dbReference>
<dbReference type="Pfam" id="PF01535">
    <property type="entry name" value="PPR"/>
    <property type="match status" value="2"/>
</dbReference>
<dbReference type="InterPro" id="IPR002885">
    <property type="entry name" value="PPR_rpt"/>
</dbReference>